<feature type="transmembrane region" description="Helical" evidence="10">
    <location>
        <begin position="800"/>
        <end position="818"/>
    </location>
</feature>
<gene>
    <name evidence="14" type="primary">BST1</name>
    <name evidence="14" type="ORF">GGI15_003301</name>
</gene>
<feature type="compositionally biased region" description="Basic and acidic residues" evidence="11">
    <location>
        <begin position="1073"/>
        <end position="1090"/>
    </location>
</feature>
<comment type="subcellular location">
    <subcellularLocation>
        <location evidence="1">Endoplasmic reticulum membrane</location>
        <topology evidence="1">Multi-pass membrane protein</topology>
    </subcellularLocation>
</comment>
<feature type="region of interest" description="Disordered" evidence="11">
    <location>
        <begin position="1"/>
        <end position="53"/>
    </location>
</feature>
<organism evidence="14 15">
    <name type="scientific">Coemansia interrupta</name>
    <dbReference type="NCBI Taxonomy" id="1126814"/>
    <lineage>
        <taxon>Eukaryota</taxon>
        <taxon>Fungi</taxon>
        <taxon>Fungi incertae sedis</taxon>
        <taxon>Zoopagomycota</taxon>
        <taxon>Kickxellomycotina</taxon>
        <taxon>Kickxellomycetes</taxon>
        <taxon>Kickxellales</taxon>
        <taxon>Kickxellaceae</taxon>
        <taxon>Coemansia</taxon>
    </lineage>
</organism>
<feature type="region of interest" description="Disordered" evidence="11">
    <location>
        <begin position="1064"/>
        <end position="1090"/>
    </location>
</feature>
<reference evidence="14" key="1">
    <citation type="submission" date="2022-07" db="EMBL/GenBank/DDBJ databases">
        <title>Phylogenomic reconstructions and comparative analyses of Kickxellomycotina fungi.</title>
        <authorList>
            <person name="Reynolds N.K."/>
            <person name="Stajich J.E."/>
            <person name="Barry K."/>
            <person name="Grigoriev I.V."/>
            <person name="Crous P."/>
            <person name="Smith M.E."/>
        </authorList>
    </citation>
    <scope>NUCLEOTIDE SEQUENCE</scope>
    <source>
        <strain evidence="14">BCRC 34489</strain>
    </source>
</reference>
<dbReference type="SUPFAM" id="SSF53474">
    <property type="entry name" value="alpha/beta-Hydrolases"/>
    <property type="match status" value="1"/>
</dbReference>
<evidence type="ECO:0000256" key="7">
    <source>
        <dbReference type="ARBA" id="ARBA00022927"/>
    </source>
</evidence>
<dbReference type="GO" id="GO:0050185">
    <property type="term" value="F:phosphatidylinositol deacylase activity"/>
    <property type="evidence" value="ECO:0007669"/>
    <property type="project" value="TreeGrafter"/>
</dbReference>
<comment type="caution">
    <text evidence="14">The sequence shown here is derived from an EMBL/GenBank/DDBJ whole genome shotgun (WGS) entry which is preliminary data.</text>
</comment>
<feature type="transmembrane region" description="Helical" evidence="10">
    <location>
        <begin position="65"/>
        <end position="84"/>
    </location>
</feature>
<feature type="domain" description="GPI inositol-deacylase PGAP1-like alpha/beta" evidence="12">
    <location>
        <begin position="138"/>
        <end position="377"/>
    </location>
</feature>
<feature type="domain" description="GPI inositol-deacylase transmembrane" evidence="13">
    <location>
        <begin position="737"/>
        <end position="1039"/>
    </location>
</feature>
<evidence type="ECO:0000256" key="8">
    <source>
        <dbReference type="ARBA" id="ARBA00022989"/>
    </source>
</evidence>
<dbReference type="EC" id="3.1.-.-" evidence="10"/>
<dbReference type="Gene3D" id="3.40.50.1820">
    <property type="entry name" value="alpha/beta hydrolase"/>
    <property type="match status" value="1"/>
</dbReference>
<dbReference type="GO" id="GO:0015031">
    <property type="term" value="P:protein transport"/>
    <property type="evidence" value="ECO:0007669"/>
    <property type="project" value="UniProtKB-KW"/>
</dbReference>
<evidence type="ECO:0000313" key="14">
    <source>
        <dbReference type="EMBL" id="KAJ2781159.1"/>
    </source>
</evidence>
<evidence type="ECO:0000256" key="2">
    <source>
        <dbReference type="ARBA" id="ARBA00006931"/>
    </source>
</evidence>
<feature type="transmembrane region" description="Helical" evidence="10">
    <location>
        <begin position="995"/>
        <end position="1017"/>
    </location>
</feature>
<accession>A0A9W8HFW3</accession>
<feature type="compositionally biased region" description="Low complexity" evidence="11">
    <location>
        <begin position="10"/>
        <end position="30"/>
    </location>
</feature>
<keyword evidence="5 10" id="KW-0378">Hydrolase</keyword>
<proteinExistence type="inferred from homology"/>
<evidence type="ECO:0000256" key="1">
    <source>
        <dbReference type="ARBA" id="ARBA00004477"/>
    </source>
</evidence>
<dbReference type="OrthoDB" id="348976at2759"/>
<dbReference type="EMBL" id="JANBUM010000219">
    <property type="protein sequence ID" value="KAJ2781159.1"/>
    <property type="molecule type" value="Genomic_DNA"/>
</dbReference>
<keyword evidence="15" id="KW-1185">Reference proteome</keyword>
<dbReference type="InterPro" id="IPR039529">
    <property type="entry name" value="PGAP1/BST1"/>
</dbReference>
<comment type="function">
    <text evidence="10">Involved in inositol deacylation of GPI-anchored proteins which plays important roles in the quality control and ER-associated degradation of GPI-anchored proteins.</text>
</comment>
<feature type="transmembrane region" description="Helical" evidence="10">
    <location>
        <begin position="934"/>
        <end position="957"/>
    </location>
</feature>
<feature type="transmembrane region" description="Helical" evidence="10">
    <location>
        <begin position="735"/>
        <end position="756"/>
    </location>
</feature>
<dbReference type="InterPro" id="IPR029058">
    <property type="entry name" value="AB_hydrolase_fold"/>
</dbReference>
<comment type="similarity">
    <text evidence="2 10">Belongs to the GPI inositol-deacylase family.</text>
</comment>
<dbReference type="AlphaFoldDB" id="A0A9W8HFW3"/>
<name>A0A9W8HFW3_9FUNG</name>
<sequence>MPPTRRHPAASRTHASTSAASSGTESAQSARSVSLPGPSANPDAEPTSRPKSNPLATLIRTHIPLLLLLLFTLAFSLLTARSYFTAQPDAPSCVMSYSRPRFVELVHFDANWTRFATKYKLYLYREGGYDAFDEGYRIPVLFVPGNAGSPKQVRSIASATTAAFVELMATDAGAAVAEGRIGYDFFTVGLNEEFTALHGYSILEQADFINDAIRYILALYPRTRRQHGAAFGGAQLALPTSVVVIGHSMGGVVARTAFTLPNHVVGSVQAIFTLATPHNSPTASLEYYVDRVYSSINRFWRHGFRQGTLGDVSLVSIAGGNLDSMINSDYTYVGDLAPEANALSVLSSGIEDVWLSLDHQSILWCAQMARKFASMMVGIMDARRPEQLVPLEQRMRVMRRALYSPLDLPPGAEAAAVGEEVVSSADYRYAKLYDDGVVSADLPDRNAGGGRAGRALHLIRVGGRSGQKGPPGVLQVVHAMPRGFRLLGCQPLNATTASDGASSAQGDYSCTSIDAPAEASLPMRAAGGEPAMDDPRLKYLDVPVAGLLDRFEYVGIELATGETGHPGFLRAGIVDGVEPLVHRPGFLRLLTPYTISAEWQGAGGGRVPGVRTQILLDVPEDPVFVFRASLGLRRGGVGKAGGRPRFGAVVRQSDGERRFESKFFYGRDAVDVAVHGRGAYKPSDDLVAAADGTGDVWRGVVLDVWVDAEYYAGVDVALRICWYSSLNRLVKRYDMALLALSFAWACLVLLHQLRVWNQGGGRGFPGCLAVVGCLVGNGALAGMVVAAVATAVAQGAVGRVVGRLWGPAAAAAWGNLFMGVRGQGVGALCVVPVVLVVVALGLVAVEALVLTAVCSAAAGLVGCVSRRFNRRFADSAPRERPQSVVRPVVATVAFVLFVCTFVPYQFAFLVIYFAQLLTTIRTMAEAKLGDRARYQLALLLFWTSSLPYCAPELLVWVRNLGVLWFEDAPSDHNLVNMAGYFALRMLASQGVVPRLGRAVGGVTYAGMGMSVAVAWLWGVRRPYVLYSVGNGVSAWLAAVQLAGHVGRQGKAVEAIEMADVSEDGYASDTSDGVSRRSADTRLLPDSRKMR</sequence>
<keyword evidence="9 10" id="KW-0472">Membrane</keyword>
<evidence type="ECO:0000259" key="13">
    <source>
        <dbReference type="Pfam" id="PF25140"/>
    </source>
</evidence>
<dbReference type="InterPro" id="IPR056824">
    <property type="entry name" value="PGAP1_TMD"/>
</dbReference>
<dbReference type="GO" id="GO:0005789">
    <property type="term" value="C:endoplasmic reticulum membrane"/>
    <property type="evidence" value="ECO:0007669"/>
    <property type="project" value="UniProtKB-SubCell"/>
</dbReference>
<keyword evidence="4 10" id="KW-0812">Transmembrane</keyword>
<dbReference type="InterPro" id="IPR012908">
    <property type="entry name" value="PGAP1-ab_dom-like"/>
</dbReference>
<dbReference type="GO" id="GO:0006505">
    <property type="term" value="P:GPI anchor metabolic process"/>
    <property type="evidence" value="ECO:0007669"/>
    <property type="project" value="TreeGrafter"/>
</dbReference>
<keyword evidence="3 10" id="KW-0813">Transport</keyword>
<evidence type="ECO:0000256" key="4">
    <source>
        <dbReference type="ARBA" id="ARBA00022692"/>
    </source>
</evidence>
<keyword evidence="8 10" id="KW-1133">Transmembrane helix</keyword>
<evidence type="ECO:0000256" key="6">
    <source>
        <dbReference type="ARBA" id="ARBA00022824"/>
    </source>
</evidence>
<feature type="transmembrane region" description="Helical" evidence="10">
    <location>
        <begin position="768"/>
        <end position="794"/>
    </location>
</feature>
<dbReference type="PANTHER" id="PTHR15495:SF7">
    <property type="entry name" value="GPI INOSITOL-DEACYLASE"/>
    <property type="match status" value="1"/>
</dbReference>
<dbReference type="Pfam" id="PF07819">
    <property type="entry name" value="PGAP1"/>
    <property type="match status" value="1"/>
</dbReference>
<protein>
    <recommendedName>
        <fullName evidence="10">GPI inositol-deacylase</fullName>
        <ecNumber evidence="10">3.1.-.-</ecNumber>
    </recommendedName>
</protein>
<feature type="transmembrane region" description="Helical" evidence="10">
    <location>
        <begin position="888"/>
        <end position="914"/>
    </location>
</feature>
<dbReference type="Proteomes" id="UP001140172">
    <property type="component" value="Unassembled WGS sequence"/>
</dbReference>
<evidence type="ECO:0000256" key="10">
    <source>
        <dbReference type="RuleBase" id="RU365011"/>
    </source>
</evidence>
<feature type="transmembrane region" description="Helical" evidence="10">
    <location>
        <begin position="825"/>
        <end position="843"/>
    </location>
</feature>
<keyword evidence="6 10" id="KW-0256">Endoplasmic reticulum</keyword>
<evidence type="ECO:0000259" key="12">
    <source>
        <dbReference type="Pfam" id="PF07819"/>
    </source>
</evidence>
<dbReference type="PANTHER" id="PTHR15495">
    <property type="entry name" value="NEGATIVE REGULATOR OF VESICLE FORMATION-RELATED"/>
    <property type="match status" value="1"/>
</dbReference>
<evidence type="ECO:0000256" key="9">
    <source>
        <dbReference type="ARBA" id="ARBA00023136"/>
    </source>
</evidence>
<keyword evidence="7 10" id="KW-0653">Protein transport</keyword>
<evidence type="ECO:0000256" key="3">
    <source>
        <dbReference type="ARBA" id="ARBA00022448"/>
    </source>
</evidence>
<dbReference type="GO" id="GO:0006888">
    <property type="term" value="P:endoplasmic reticulum to Golgi vesicle-mediated transport"/>
    <property type="evidence" value="ECO:0007669"/>
    <property type="project" value="TreeGrafter"/>
</dbReference>
<evidence type="ECO:0000256" key="11">
    <source>
        <dbReference type="SAM" id="MobiDB-lite"/>
    </source>
</evidence>
<dbReference type="Pfam" id="PF25140">
    <property type="entry name" value="PGAP1_TMD"/>
    <property type="match status" value="1"/>
</dbReference>
<evidence type="ECO:0000256" key="5">
    <source>
        <dbReference type="ARBA" id="ARBA00022801"/>
    </source>
</evidence>
<evidence type="ECO:0000313" key="15">
    <source>
        <dbReference type="Proteomes" id="UP001140172"/>
    </source>
</evidence>